<dbReference type="Proteomes" id="UP001208570">
    <property type="component" value="Unassembled WGS sequence"/>
</dbReference>
<feature type="compositionally biased region" description="Basic and acidic residues" evidence="1">
    <location>
        <begin position="25"/>
        <end position="34"/>
    </location>
</feature>
<keyword evidence="3" id="KW-1185">Reference proteome</keyword>
<evidence type="ECO:0000256" key="1">
    <source>
        <dbReference type="SAM" id="MobiDB-lite"/>
    </source>
</evidence>
<feature type="compositionally biased region" description="Basic and acidic residues" evidence="1">
    <location>
        <begin position="59"/>
        <end position="70"/>
    </location>
</feature>
<dbReference type="EMBL" id="JAODUP010000343">
    <property type="protein sequence ID" value="KAK2151986.1"/>
    <property type="molecule type" value="Genomic_DNA"/>
</dbReference>
<evidence type="ECO:0000313" key="3">
    <source>
        <dbReference type="Proteomes" id="UP001208570"/>
    </source>
</evidence>
<dbReference type="AlphaFoldDB" id="A0AAD9JG13"/>
<feature type="compositionally biased region" description="Acidic residues" evidence="1">
    <location>
        <begin position="15"/>
        <end position="24"/>
    </location>
</feature>
<sequence>MVAAQEVQHHRWTDQDDERYGDDDQGLRDVEDRLAISPELVSLDAQHFTDEASVGEDEYGQRDERTDRSPADQVESHQGLSESVDLRQRVDARRVLVALLPADRETDEEWHIDGYRDNEDDQPRADHQPSVDVAARAERMTDHQIALQREQGDAPRADEQEDVDQSAAVHAVGEADDGHVTANDAAGSQIAGSDAEQQPGKDADDAEHQIGGSQCQEA</sequence>
<gene>
    <name evidence="2" type="ORF">LSH36_343g01019</name>
</gene>
<feature type="region of interest" description="Disordered" evidence="1">
    <location>
        <begin position="101"/>
        <end position="218"/>
    </location>
</feature>
<feature type="region of interest" description="Disordered" evidence="1">
    <location>
        <begin position="1"/>
        <end position="87"/>
    </location>
</feature>
<name>A0AAD9JG13_9ANNE</name>
<accession>A0AAD9JG13</accession>
<organism evidence="2 3">
    <name type="scientific">Paralvinella palmiformis</name>
    <dbReference type="NCBI Taxonomy" id="53620"/>
    <lineage>
        <taxon>Eukaryota</taxon>
        <taxon>Metazoa</taxon>
        <taxon>Spiralia</taxon>
        <taxon>Lophotrochozoa</taxon>
        <taxon>Annelida</taxon>
        <taxon>Polychaeta</taxon>
        <taxon>Sedentaria</taxon>
        <taxon>Canalipalpata</taxon>
        <taxon>Terebellida</taxon>
        <taxon>Terebelliformia</taxon>
        <taxon>Alvinellidae</taxon>
        <taxon>Paralvinella</taxon>
    </lineage>
</organism>
<protein>
    <submittedName>
        <fullName evidence="2">Uncharacterized protein</fullName>
    </submittedName>
</protein>
<feature type="compositionally biased region" description="Basic and acidic residues" evidence="1">
    <location>
        <begin position="199"/>
        <end position="208"/>
    </location>
</feature>
<proteinExistence type="predicted"/>
<reference evidence="2" key="1">
    <citation type="journal article" date="2023" name="Mol. Biol. Evol.">
        <title>Third-Generation Sequencing Reveals the Adaptive Role of the Epigenome in Three Deep-Sea Polychaetes.</title>
        <authorList>
            <person name="Perez M."/>
            <person name="Aroh O."/>
            <person name="Sun Y."/>
            <person name="Lan Y."/>
            <person name="Juniper S.K."/>
            <person name="Young C.R."/>
            <person name="Angers B."/>
            <person name="Qian P.Y."/>
        </authorList>
    </citation>
    <scope>NUCLEOTIDE SEQUENCE</scope>
    <source>
        <strain evidence="2">P08H-3</strain>
    </source>
</reference>
<comment type="caution">
    <text evidence="2">The sequence shown here is derived from an EMBL/GenBank/DDBJ whole genome shotgun (WGS) entry which is preliminary data.</text>
</comment>
<feature type="compositionally biased region" description="Basic and acidic residues" evidence="1">
    <location>
        <begin position="109"/>
        <end position="142"/>
    </location>
</feature>
<evidence type="ECO:0000313" key="2">
    <source>
        <dbReference type="EMBL" id="KAK2151986.1"/>
    </source>
</evidence>